<gene>
    <name evidence="2" type="ORF">AbraCBS73388_004410</name>
</gene>
<sequence length="156" mass="17419">MSEAIQAPAGTTPAAVVTSPPSQYPSDIETPVEYGRSAMIDLEDGGSGTYVVLIQGIADSEWNIQTRRKIWTPWMDRMGLGKDDTIWAYQYDIRSPNPTVFATDGIEEEAYRFLALIEKKRGSLPSCLLIEYKVEQANSRIRRARKAQITGSFSCH</sequence>
<comment type="caution">
    <text evidence="2">The sequence shown here is derived from an EMBL/GenBank/DDBJ whole genome shotgun (WGS) entry which is preliminary data.</text>
</comment>
<dbReference type="EMBL" id="BROQ01000020">
    <property type="protein sequence ID" value="GKZ19599.1"/>
    <property type="molecule type" value="Genomic_DNA"/>
</dbReference>
<proteinExistence type="predicted"/>
<evidence type="ECO:0000313" key="2">
    <source>
        <dbReference type="EMBL" id="GKZ19599.1"/>
    </source>
</evidence>
<accession>A0A9W5YMY6</accession>
<reference evidence="2" key="1">
    <citation type="submission" date="2022-07" db="EMBL/GenBank/DDBJ databases">
        <title>Taxonomy of Aspergillus series Nigri: significant species reduction supported by multi-species coalescent approaches.</title>
        <authorList>
            <person name="Bian C."/>
            <person name="Kusuya Y."/>
            <person name="Sklenar F."/>
            <person name="D'hooge E."/>
            <person name="Yaguchi T."/>
            <person name="Takahashi H."/>
            <person name="Hubka V."/>
        </authorList>
    </citation>
    <scope>NUCLEOTIDE SEQUENCE</scope>
    <source>
        <strain evidence="2">CBS 733.88</strain>
    </source>
</reference>
<feature type="region of interest" description="Disordered" evidence="1">
    <location>
        <begin position="1"/>
        <end position="26"/>
    </location>
</feature>
<organism evidence="2 3">
    <name type="scientific">Aspergillus brasiliensis</name>
    <dbReference type="NCBI Taxonomy" id="319629"/>
    <lineage>
        <taxon>Eukaryota</taxon>
        <taxon>Fungi</taxon>
        <taxon>Dikarya</taxon>
        <taxon>Ascomycota</taxon>
        <taxon>Pezizomycotina</taxon>
        <taxon>Eurotiomycetes</taxon>
        <taxon>Eurotiomycetidae</taxon>
        <taxon>Eurotiales</taxon>
        <taxon>Aspergillaceae</taxon>
        <taxon>Aspergillus</taxon>
        <taxon>Aspergillus subgen. Circumdati</taxon>
    </lineage>
</organism>
<dbReference type="AlphaFoldDB" id="A0A9W5YMY6"/>
<evidence type="ECO:0000313" key="3">
    <source>
        <dbReference type="Proteomes" id="UP001143548"/>
    </source>
</evidence>
<evidence type="ECO:0000256" key="1">
    <source>
        <dbReference type="SAM" id="MobiDB-lite"/>
    </source>
</evidence>
<protein>
    <submittedName>
        <fullName evidence="2">Uncharacterized protein</fullName>
    </submittedName>
</protein>
<name>A0A9W5YMY6_9EURO</name>
<feature type="compositionally biased region" description="Low complexity" evidence="1">
    <location>
        <begin position="7"/>
        <end position="21"/>
    </location>
</feature>
<dbReference type="Proteomes" id="UP001143548">
    <property type="component" value="Unassembled WGS sequence"/>
</dbReference>